<feature type="region of interest" description="Disordered" evidence="1">
    <location>
        <begin position="103"/>
        <end position="187"/>
    </location>
</feature>
<evidence type="ECO:0000313" key="3">
    <source>
        <dbReference type="Proteomes" id="UP000075809"/>
    </source>
</evidence>
<feature type="compositionally biased region" description="Low complexity" evidence="1">
    <location>
        <begin position="147"/>
        <end position="165"/>
    </location>
</feature>
<feature type="compositionally biased region" description="Polar residues" evidence="1">
    <location>
        <begin position="125"/>
        <end position="146"/>
    </location>
</feature>
<keyword evidence="3" id="KW-1185">Reference proteome</keyword>
<accession>A0A151XEQ0</accession>
<sequence>MEERPGKREDGWSKQVMSHGGLQYYVSPVANHASRVRRFGFTLLDELRRNFCHSQCCTSANTMPYIFNLMCATKCPELYLPHRTTTESTTAKITSTTLADTTTITPLPAQGPNLMPQPTPEMSAMPQSGSGTDGTSQRFGPNSNRISSFGSSTGGTSPTGPDSNTKPSSGSSTDEMSLTEPGLNITP</sequence>
<proteinExistence type="predicted"/>
<gene>
    <name evidence="2" type="ORF">ALC60_02150</name>
</gene>
<dbReference type="EMBL" id="KQ982244">
    <property type="protein sequence ID" value="KYQ58837.1"/>
    <property type="molecule type" value="Genomic_DNA"/>
</dbReference>
<protein>
    <submittedName>
        <fullName evidence="2">Uncharacterized protein</fullName>
    </submittedName>
</protein>
<reference evidence="2 3" key="1">
    <citation type="submission" date="2015-09" db="EMBL/GenBank/DDBJ databases">
        <title>Trachymyrmex zeteki WGS genome.</title>
        <authorList>
            <person name="Nygaard S."/>
            <person name="Hu H."/>
            <person name="Boomsma J."/>
            <person name="Zhang G."/>
        </authorList>
    </citation>
    <scope>NUCLEOTIDE SEQUENCE [LARGE SCALE GENOMIC DNA]</scope>
    <source>
        <strain evidence="2">Tzet28-1</strain>
        <tissue evidence="2">Whole body</tissue>
    </source>
</reference>
<dbReference type="AlphaFoldDB" id="A0A151XEQ0"/>
<evidence type="ECO:0000256" key="1">
    <source>
        <dbReference type="SAM" id="MobiDB-lite"/>
    </source>
</evidence>
<evidence type="ECO:0000313" key="2">
    <source>
        <dbReference type="EMBL" id="KYQ58837.1"/>
    </source>
</evidence>
<feature type="compositionally biased region" description="Polar residues" evidence="1">
    <location>
        <begin position="166"/>
        <end position="176"/>
    </location>
</feature>
<dbReference type="Proteomes" id="UP000075809">
    <property type="component" value="Unassembled WGS sequence"/>
</dbReference>
<organism evidence="2 3">
    <name type="scientific">Mycetomoellerius zeteki</name>
    <dbReference type="NCBI Taxonomy" id="64791"/>
    <lineage>
        <taxon>Eukaryota</taxon>
        <taxon>Metazoa</taxon>
        <taxon>Ecdysozoa</taxon>
        <taxon>Arthropoda</taxon>
        <taxon>Hexapoda</taxon>
        <taxon>Insecta</taxon>
        <taxon>Pterygota</taxon>
        <taxon>Neoptera</taxon>
        <taxon>Endopterygota</taxon>
        <taxon>Hymenoptera</taxon>
        <taxon>Apocrita</taxon>
        <taxon>Aculeata</taxon>
        <taxon>Formicoidea</taxon>
        <taxon>Formicidae</taxon>
        <taxon>Myrmicinae</taxon>
        <taxon>Mycetomoellerius</taxon>
    </lineage>
</organism>
<name>A0A151XEQ0_9HYME</name>